<feature type="compositionally biased region" description="Polar residues" evidence="1">
    <location>
        <begin position="30"/>
        <end position="40"/>
    </location>
</feature>
<sequence>MEARQGRDAAGGSMRSTTARPAISQVAGDAQTSKPNGQQGQDEHAQGIVDLLWMLSGRSGAAGSAMFRGAKSARRG</sequence>
<proteinExistence type="predicted"/>
<reference evidence="2" key="1">
    <citation type="submission" date="2015-08" db="EMBL/GenBank/DDBJ databases">
        <title>Pseudomonas aeruginosa strain CCBH4851 chromosome region.</title>
        <authorList>
            <person name="Silveira M.C."/>
            <person name="Carvalho-Assef A.P.D."/>
            <person name="Albano R.M."/>
        </authorList>
    </citation>
    <scope>NUCLEOTIDE SEQUENCE</scope>
    <source>
        <strain evidence="2">CCBH4851</strain>
    </source>
</reference>
<organism evidence="2">
    <name type="scientific">Pseudomonas aeruginosa</name>
    <dbReference type="NCBI Taxonomy" id="287"/>
    <lineage>
        <taxon>Bacteria</taxon>
        <taxon>Pseudomonadati</taxon>
        <taxon>Pseudomonadota</taxon>
        <taxon>Gammaproteobacteria</taxon>
        <taxon>Pseudomonadales</taxon>
        <taxon>Pseudomonadaceae</taxon>
        <taxon>Pseudomonas</taxon>
    </lineage>
</organism>
<evidence type="ECO:0000256" key="1">
    <source>
        <dbReference type="SAM" id="MobiDB-lite"/>
    </source>
</evidence>
<name>A0A0N9ZNJ4_PSEAI</name>
<evidence type="ECO:0000313" key="2">
    <source>
        <dbReference type="EMBL" id="ALI58764.1"/>
    </source>
</evidence>
<accession>A0A0N9ZNJ4</accession>
<protein>
    <submittedName>
        <fullName evidence="2">Uncharacterized protein</fullName>
    </submittedName>
</protein>
<feature type="region of interest" description="Disordered" evidence="1">
    <location>
        <begin position="1"/>
        <end position="45"/>
    </location>
</feature>
<dbReference type="EMBL" id="KT454971">
    <property type="protein sequence ID" value="ALI58764.1"/>
    <property type="molecule type" value="Genomic_DNA"/>
</dbReference>
<gene>
    <name evidence="2" type="ORF">CCBH4851_00058</name>
</gene>
<dbReference type="AlphaFoldDB" id="A0A0N9ZNJ4"/>